<keyword evidence="6" id="KW-1185">Reference proteome</keyword>
<dbReference type="HAMAP" id="MF_00929">
    <property type="entry name" value="Cellobiose_2_epim"/>
    <property type="match status" value="1"/>
</dbReference>
<dbReference type="EC" id="5.1.3.11" evidence="4"/>
<dbReference type="SUPFAM" id="SSF48208">
    <property type="entry name" value="Six-hairpin glycosidases"/>
    <property type="match status" value="1"/>
</dbReference>
<evidence type="ECO:0000313" key="5">
    <source>
        <dbReference type="EMBL" id="TCC83750.1"/>
    </source>
</evidence>
<dbReference type="RefSeq" id="WP_131612817.1">
    <property type="nucleotide sequence ID" value="NZ_SJSM01000036.1"/>
</dbReference>
<comment type="catalytic activity">
    <reaction evidence="1 4">
        <text>D-cellobiose = beta-D-glucosyl-(1-&gt;4)-D-mannopyranose</text>
        <dbReference type="Rhea" id="RHEA:23384"/>
        <dbReference type="ChEBI" id="CHEBI:17057"/>
        <dbReference type="ChEBI" id="CHEBI:47931"/>
        <dbReference type="EC" id="5.1.3.11"/>
    </reaction>
</comment>
<evidence type="ECO:0000313" key="6">
    <source>
        <dbReference type="Proteomes" id="UP000291117"/>
    </source>
</evidence>
<name>A0A4R0MBR9_9SPHI</name>
<dbReference type="Pfam" id="PF07221">
    <property type="entry name" value="GlcNAc_2-epim"/>
    <property type="match status" value="1"/>
</dbReference>
<sequence>MNSAALATYKSEIAIELSDILEWWMTYMVDHENGGFYGKVDDGNLATPTAAKGLVLNSRILYTFSSAYLLNRKEEYLAIANRAFDYLTTYFLDEETGGFYWSVDFNGHRLDDKKQVYGQAFVIYALAEYIKITPNEKALVLAKNTFELLEQHSFDPINTGYIEALTKDWKTIEDLRLSDKDQNEKKSMNTHLHVIEAYTNLYSVWKNEKLKLAIKRLLSNFKDHIIDKVHYHLQLFFTETWDVKSTLVSFGHDIEASWLLQEAATLIADEMEIKAFKHIALQLSNAALKGLDKSDGLLHEFDYKTAQWSKEMHWWPQAEAMVGFLNAWQINGDQKFLLQSFKSWSFIKNSLKSKKGEWHWGIQSDYSLIQGEDKAGFWKCPYHNGRACIEIIKRLK</sequence>
<keyword evidence="3 4" id="KW-0413">Isomerase</keyword>
<accession>A0A4R0MBR9</accession>
<dbReference type="EMBL" id="SJSM01000036">
    <property type="protein sequence ID" value="TCC83750.1"/>
    <property type="molecule type" value="Genomic_DNA"/>
</dbReference>
<comment type="similarity">
    <text evidence="4">Belongs to the cellobiose 2-epimerase family.</text>
</comment>
<proteinExistence type="inferred from homology"/>
<dbReference type="GO" id="GO:0047736">
    <property type="term" value="F:cellobiose epimerase activity"/>
    <property type="evidence" value="ECO:0007669"/>
    <property type="project" value="UniProtKB-UniRule"/>
</dbReference>
<dbReference type="InterPro" id="IPR010819">
    <property type="entry name" value="AGE/CE"/>
</dbReference>
<comment type="caution">
    <text evidence="5">The sequence shown here is derived from an EMBL/GenBank/DDBJ whole genome shotgun (WGS) entry which is preliminary data.</text>
</comment>
<organism evidence="5 6">
    <name type="scientific">Pedobacter hiemivivus</name>
    <dbReference type="NCBI Taxonomy" id="2530454"/>
    <lineage>
        <taxon>Bacteria</taxon>
        <taxon>Pseudomonadati</taxon>
        <taxon>Bacteroidota</taxon>
        <taxon>Sphingobacteriia</taxon>
        <taxon>Sphingobacteriales</taxon>
        <taxon>Sphingobacteriaceae</taxon>
        <taxon>Pedobacter</taxon>
    </lineage>
</organism>
<protein>
    <recommendedName>
        <fullName evidence="4">Cellobiose 2-epimerase</fullName>
        <shortName evidence="4">CE</shortName>
        <ecNumber evidence="4">5.1.3.11</ecNumber>
    </recommendedName>
</protein>
<dbReference type="InterPro" id="IPR028584">
    <property type="entry name" value="Cellobiose_2_epim"/>
</dbReference>
<dbReference type="InterPro" id="IPR012341">
    <property type="entry name" value="6hp_glycosidase-like_sf"/>
</dbReference>
<comment type="function">
    <text evidence="4">Catalyzes the reversible epimerization of cellobiose to 4-O-beta-D-glucopyranosyl-D-mannose (Glc-Man).</text>
</comment>
<dbReference type="GO" id="GO:0005975">
    <property type="term" value="P:carbohydrate metabolic process"/>
    <property type="evidence" value="ECO:0007669"/>
    <property type="project" value="InterPro"/>
</dbReference>
<evidence type="ECO:0000256" key="2">
    <source>
        <dbReference type="ARBA" id="ARBA00008558"/>
    </source>
</evidence>
<dbReference type="Gene3D" id="1.50.10.10">
    <property type="match status" value="1"/>
</dbReference>
<dbReference type="AlphaFoldDB" id="A0A4R0MBR9"/>
<reference evidence="5 6" key="1">
    <citation type="submission" date="2019-02" db="EMBL/GenBank/DDBJ databases">
        <title>Pedobacter sp. RP-3-8 sp. nov., isolated from Arctic soil.</title>
        <authorList>
            <person name="Dahal R.H."/>
        </authorList>
    </citation>
    <scope>NUCLEOTIDE SEQUENCE [LARGE SCALE GENOMIC DNA]</scope>
    <source>
        <strain evidence="5 6">RP-3-8</strain>
    </source>
</reference>
<evidence type="ECO:0000256" key="1">
    <source>
        <dbReference type="ARBA" id="ARBA00001470"/>
    </source>
</evidence>
<comment type="similarity">
    <text evidence="2">Belongs to the N-acylglucosamine 2-epimerase family.</text>
</comment>
<dbReference type="InterPro" id="IPR008928">
    <property type="entry name" value="6-hairpin_glycosidase_sf"/>
</dbReference>
<evidence type="ECO:0000256" key="4">
    <source>
        <dbReference type="HAMAP-Rule" id="MF_00929"/>
    </source>
</evidence>
<dbReference type="Proteomes" id="UP000291117">
    <property type="component" value="Unassembled WGS sequence"/>
</dbReference>
<evidence type="ECO:0000256" key="3">
    <source>
        <dbReference type="ARBA" id="ARBA00023235"/>
    </source>
</evidence>
<dbReference type="PANTHER" id="PTHR15108">
    <property type="entry name" value="N-ACYLGLUCOSAMINE-2-EPIMERASE"/>
    <property type="match status" value="1"/>
</dbReference>
<gene>
    <name evidence="5" type="ORF">EZ444_25910</name>
</gene>
<dbReference type="OrthoDB" id="5141876at2"/>